<comment type="caution">
    <text evidence="6">The sequence shown here is derived from an EMBL/GenBank/DDBJ whole genome shotgun (WGS) entry which is preliminary data.</text>
</comment>
<dbReference type="Gene3D" id="1.10.45.10">
    <property type="entry name" value="Vanillyl-alcohol Oxidase, Chain A, domain 4"/>
    <property type="match status" value="1"/>
</dbReference>
<dbReference type="EMBL" id="LAZR01001660">
    <property type="protein sequence ID" value="KKN41234.1"/>
    <property type="molecule type" value="Genomic_DNA"/>
</dbReference>
<comment type="cofactor">
    <cofactor evidence="1">
        <name>FAD</name>
        <dbReference type="ChEBI" id="CHEBI:57692"/>
    </cofactor>
</comment>
<evidence type="ECO:0000313" key="6">
    <source>
        <dbReference type="EMBL" id="KKN41234.1"/>
    </source>
</evidence>
<dbReference type="InterPro" id="IPR016164">
    <property type="entry name" value="FAD-linked_Oxase-like_C"/>
</dbReference>
<organism evidence="6">
    <name type="scientific">marine sediment metagenome</name>
    <dbReference type="NCBI Taxonomy" id="412755"/>
    <lineage>
        <taxon>unclassified sequences</taxon>
        <taxon>metagenomes</taxon>
        <taxon>ecological metagenomes</taxon>
    </lineage>
</organism>
<evidence type="ECO:0000256" key="2">
    <source>
        <dbReference type="ARBA" id="ARBA00022630"/>
    </source>
</evidence>
<keyword evidence="3" id="KW-0274">FAD</keyword>
<dbReference type="PANTHER" id="PTHR42934:SF2">
    <property type="entry name" value="GLYCOLATE OXIDASE SUBUNIT GLCD"/>
    <property type="match status" value="1"/>
</dbReference>
<evidence type="ECO:0000256" key="1">
    <source>
        <dbReference type="ARBA" id="ARBA00001974"/>
    </source>
</evidence>
<dbReference type="InterPro" id="IPR051914">
    <property type="entry name" value="FAD-linked_OxidoTrans_Type4"/>
</dbReference>
<evidence type="ECO:0000259" key="5">
    <source>
        <dbReference type="PROSITE" id="PS51387"/>
    </source>
</evidence>
<dbReference type="Pfam" id="PF01565">
    <property type="entry name" value="FAD_binding_4"/>
    <property type="match status" value="1"/>
</dbReference>
<dbReference type="Gene3D" id="3.30.70.2740">
    <property type="match status" value="1"/>
</dbReference>
<gene>
    <name evidence="6" type="ORF">LCGC14_0725320</name>
</gene>
<dbReference type="Pfam" id="PF02913">
    <property type="entry name" value="FAD-oxidase_C"/>
    <property type="match status" value="1"/>
</dbReference>
<reference evidence="6" key="1">
    <citation type="journal article" date="2015" name="Nature">
        <title>Complex archaea that bridge the gap between prokaryotes and eukaryotes.</title>
        <authorList>
            <person name="Spang A."/>
            <person name="Saw J.H."/>
            <person name="Jorgensen S.L."/>
            <person name="Zaremba-Niedzwiedzka K."/>
            <person name="Martijn J."/>
            <person name="Lind A.E."/>
            <person name="van Eijk R."/>
            <person name="Schleper C."/>
            <person name="Guy L."/>
            <person name="Ettema T.J."/>
        </authorList>
    </citation>
    <scope>NUCLEOTIDE SEQUENCE</scope>
</reference>
<dbReference type="InterPro" id="IPR004113">
    <property type="entry name" value="FAD-bd_oxidored_4_C"/>
</dbReference>
<feature type="domain" description="FAD-binding PCMH-type" evidence="5">
    <location>
        <begin position="42"/>
        <end position="220"/>
    </location>
</feature>
<dbReference type="SUPFAM" id="SSF55103">
    <property type="entry name" value="FAD-linked oxidases, C-terminal domain"/>
    <property type="match status" value="1"/>
</dbReference>
<dbReference type="InterPro" id="IPR036318">
    <property type="entry name" value="FAD-bd_PCMH-like_sf"/>
</dbReference>
<dbReference type="InterPro" id="IPR016169">
    <property type="entry name" value="FAD-bd_PCMH_sub2"/>
</dbReference>
<keyword evidence="4" id="KW-0560">Oxidoreductase</keyword>
<name>A0A0F9QFD6_9ZZZZ</name>
<sequence>MYKKINEDIAAKLEKIVGKGNLTQDSEKMIDYGHDEFSLTDIAQMPEMVIKPKKTEEVAEIIRLANNEMIPVTPRGGATGLCGGCVPSFGGIVLSLENMNKILEIDLDNQMAVAEAGVTLMDFYSAVEQAGLFFPPHPGEESAMIGGVIATNAGGSRAVKYGVIRNYVRGLEVVLPSGTIIHLGGKLMKSSTGYNLLNLMIGSEGTLGIITKATIQLMPPAQAARSLIIPYDDLDNAIETVPLLIKRKILPVAVEFVELEVIHITEEFLKKEWPCSQGSTHLLIIVDASSEEELDRLSEMVAEICMEKGALDVYVADSPEKQKNVLDIRSKIYEAIKAYTIEILDIVVPRAEISKHVRKVHETSQKYGIWLPTFGHAADGNVHTHIMKARLENGKIIPVPEEEWKEKIDKVRQELYRDSKTRSGAISGEHGIGIVKKPFLSYTLEEEEIQLMKGIKHLFDPNHILNPNKIFD</sequence>
<proteinExistence type="predicted"/>
<dbReference type="InterPro" id="IPR016171">
    <property type="entry name" value="Vanillyl_alc_oxidase_C-sub2"/>
</dbReference>
<dbReference type="AlphaFoldDB" id="A0A0F9QFD6"/>
<evidence type="ECO:0000256" key="4">
    <source>
        <dbReference type="ARBA" id="ARBA00023002"/>
    </source>
</evidence>
<dbReference type="FunFam" id="1.10.45.10:FF:000001">
    <property type="entry name" value="D-lactate dehydrogenase mitochondrial"/>
    <property type="match status" value="1"/>
</dbReference>
<dbReference type="PANTHER" id="PTHR42934">
    <property type="entry name" value="GLYCOLATE OXIDASE SUBUNIT GLCD"/>
    <property type="match status" value="1"/>
</dbReference>
<keyword evidence="2" id="KW-0285">Flavoprotein</keyword>
<dbReference type="InterPro" id="IPR006094">
    <property type="entry name" value="Oxid_FAD_bind_N"/>
</dbReference>
<dbReference type="Gene3D" id="3.30.465.10">
    <property type="match status" value="1"/>
</dbReference>
<accession>A0A0F9QFD6</accession>
<dbReference type="SUPFAM" id="SSF56176">
    <property type="entry name" value="FAD-binding/transporter-associated domain-like"/>
    <property type="match status" value="1"/>
</dbReference>
<evidence type="ECO:0000256" key="3">
    <source>
        <dbReference type="ARBA" id="ARBA00022827"/>
    </source>
</evidence>
<dbReference type="GO" id="GO:0016491">
    <property type="term" value="F:oxidoreductase activity"/>
    <property type="evidence" value="ECO:0007669"/>
    <property type="project" value="UniProtKB-KW"/>
</dbReference>
<protein>
    <recommendedName>
        <fullName evidence="5">FAD-binding PCMH-type domain-containing protein</fullName>
    </recommendedName>
</protein>
<dbReference type="PROSITE" id="PS51387">
    <property type="entry name" value="FAD_PCMH"/>
    <property type="match status" value="1"/>
</dbReference>
<dbReference type="GO" id="GO:0071949">
    <property type="term" value="F:FAD binding"/>
    <property type="evidence" value="ECO:0007669"/>
    <property type="project" value="InterPro"/>
</dbReference>
<dbReference type="InterPro" id="IPR016166">
    <property type="entry name" value="FAD-bd_PCMH"/>
</dbReference>